<evidence type="ECO:0000256" key="12">
    <source>
        <dbReference type="ARBA" id="ARBA00044550"/>
    </source>
</evidence>
<organism evidence="16 17">
    <name type="scientific">Amycolatopsis acididurans</name>
    <dbReference type="NCBI Taxonomy" id="2724524"/>
    <lineage>
        <taxon>Bacteria</taxon>
        <taxon>Bacillati</taxon>
        <taxon>Actinomycetota</taxon>
        <taxon>Actinomycetes</taxon>
        <taxon>Pseudonocardiales</taxon>
        <taxon>Pseudonocardiaceae</taxon>
        <taxon>Amycolatopsis</taxon>
    </lineage>
</organism>
<accession>A0ABX1J4G6</accession>
<dbReference type="CDD" id="cd06223">
    <property type="entry name" value="PRTases_typeI"/>
    <property type="match status" value="1"/>
</dbReference>
<feature type="domain" description="Helicase ATP-binding" evidence="14">
    <location>
        <begin position="98"/>
        <end position="273"/>
    </location>
</feature>
<dbReference type="Gene3D" id="3.40.50.300">
    <property type="entry name" value="P-loop containing nucleotide triphosphate hydrolases"/>
    <property type="match status" value="2"/>
</dbReference>
<keyword evidence="2" id="KW-0479">Metal-binding</keyword>
<evidence type="ECO:0000256" key="8">
    <source>
        <dbReference type="ARBA" id="ARBA00023235"/>
    </source>
</evidence>
<keyword evidence="4 16" id="KW-0378">Hydrolase</keyword>
<dbReference type="InterPro" id="IPR029057">
    <property type="entry name" value="PRTase-like"/>
</dbReference>
<dbReference type="InterPro" id="IPR000836">
    <property type="entry name" value="PRTase_dom"/>
</dbReference>
<proteinExistence type="inferred from homology"/>
<gene>
    <name evidence="16" type="ORF">HFP15_13075</name>
</gene>
<keyword evidence="17" id="KW-1185">Reference proteome</keyword>
<evidence type="ECO:0000256" key="6">
    <source>
        <dbReference type="ARBA" id="ARBA00022840"/>
    </source>
</evidence>
<evidence type="ECO:0000256" key="7">
    <source>
        <dbReference type="ARBA" id="ARBA00023125"/>
    </source>
</evidence>
<evidence type="ECO:0000256" key="3">
    <source>
        <dbReference type="ARBA" id="ARBA00022741"/>
    </source>
</evidence>
<comment type="caution">
    <text evidence="16">The sequence shown here is derived from an EMBL/GenBank/DDBJ whole genome shotgun (WGS) entry which is preliminary data.</text>
</comment>
<dbReference type="Proteomes" id="UP000715441">
    <property type="component" value="Unassembled WGS sequence"/>
</dbReference>
<dbReference type="InterPro" id="IPR027417">
    <property type="entry name" value="P-loop_NTPase"/>
</dbReference>
<dbReference type="PANTHER" id="PTHR13710">
    <property type="entry name" value="DNA HELICASE RECQ FAMILY MEMBER"/>
    <property type="match status" value="1"/>
</dbReference>
<dbReference type="PROSITE" id="PS51194">
    <property type="entry name" value="HELICASE_CTER"/>
    <property type="match status" value="1"/>
</dbReference>
<dbReference type="PANTHER" id="PTHR13710:SF105">
    <property type="entry name" value="ATP-DEPENDENT DNA HELICASE Q1"/>
    <property type="match status" value="1"/>
</dbReference>
<comment type="similarity">
    <text evidence="1">Belongs to the helicase family. RecQ subfamily.</text>
</comment>
<evidence type="ECO:0000256" key="5">
    <source>
        <dbReference type="ARBA" id="ARBA00022806"/>
    </source>
</evidence>
<evidence type="ECO:0000256" key="13">
    <source>
        <dbReference type="SAM" id="MobiDB-lite"/>
    </source>
</evidence>
<evidence type="ECO:0000259" key="14">
    <source>
        <dbReference type="PROSITE" id="PS51192"/>
    </source>
</evidence>
<dbReference type="SMART" id="SM00487">
    <property type="entry name" value="DEXDc"/>
    <property type="match status" value="1"/>
</dbReference>
<evidence type="ECO:0000256" key="1">
    <source>
        <dbReference type="ARBA" id="ARBA00005446"/>
    </source>
</evidence>
<evidence type="ECO:0000256" key="2">
    <source>
        <dbReference type="ARBA" id="ARBA00022723"/>
    </source>
</evidence>
<sequence length="766" mass="82885">MPPAIRGESPVAHRPFRRGPAQHESAPIADGDALLECVLRHKSHEVSTRSLSGETLSDRCGRRGPVNVQQLKERAGELLRALAGENARLREDQWTAIEALVAERRRALVVQRTGWGKSAVYFLATALLREQGSGPTVIISPLLALMRNQIAAAARAGIKAATINSANSQEWDEVQARVAGGEVDVLLVSPERLNNPDFRDTVLPKLTATTGLLVVDEAHCVSDWGHDFRPDYRRLRTLLTDLPDGVPVLATTATANDRVVTDVAEQLGLGGGSDTLVLRGPLDRDSLHLSVAQLPTSEARIAWLSQRLAELPGSGIIYALTVAAAHDVAGLLREQGYEVAAYTGKTEPAEREAAEEDLLANRVKALIATSALGMGFDKPDLGFVVHLGAPSSPIAYYQQIGRAGRGVRRAEVILLPGREDRDIWNYFSSLAFPEERRVSQVLDALAAADRPLSTAALEPMVELSRSRLEMVLKVLDVDGAVRRVRGGWVATGQPWEYDEQRYGRVSEARGAEQRAMLDYQSTTGCRMEFLLRQLDDPHAAPCGRCDNCTGHHRQTDVATDVVEATGQRLRRPGVEVAPRRQWPTGLSALDVPLSGRIAKTEQAEPGRTVGRLTDAGWGNRLRELVGPSAPDGEIPAPVFQACVSVLASWEWAQRPAGVVALPSGRRPKLTHSLATRLAEIGRLPFLGTLHAAGDRPRQANSAQRVADLWGRLTVPDDLTAALSALEGPVLLVDDLVDTGWTMTMATRLLRRAGAPAVLPFALAGTN</sequence>
<dbReference type="InterPro" id="IPR011545">
    <property type="entry name" value="DEAD/DEAH_box_helicase_dom"/>
</dbReference>
<dbReference type="Gene3D" id="3.40.50.2020">
    <property type="match status" value="1"/>
</dbReference>
<evidence type="ECO:0000313" key="17">
    <source>
        <dbReference type="Proteomes" id="UP000715441"/>
    </source>
</evidence>
<dbReference type="InterPro" id="IPR004589">
    <property type="entry name" value="DNA_helicase_ATP-dep_RecQ"/>
</dbReference>
<dbReference type="SUPFAM" id="SSF53271">
    <property type="entry name" value="PRTase-like"/>
    <property type="match status" value="1"/>
</dbReference>
<dbReference type="EMBL" id="JAAXLS010000007">
    <property type="protein sequence ID" value="NKQ53814.1"/>
    <property type="molecule type" value="Genomic_DNA"/>
</dbReference>
<evidence type="ECO:0000313" key="16">
    <source>
        <dbReference type="EMBL" id="NKQ53814.1"/>
    </source>
</evidence>
<feature type="domain" description="Helicase C-terminal" evidence="15">
    <location>
        <begin position="303"/>
        <end position="453"/>
    </location>
</feature>
<keyword evidence="6" id="KW-0067">ATP-binding</keyword>
<dbReference type="InterPro" id="IPR036388">
    <property type="entry name" value="WH-like_DNA-bd_sf"/>
</dbReference>
<dbReference type="InterPro" id="IPR014001">
    <property type="entry name" value="Helicase_ATP-bd"/>
</dbReference>
<evidence type="ECO:0000256" key="11">
    <source>
        <dbReference type="ARBA" id="ARBA00044535"/>
    </source>
</evidence>
<evidence type="ECO:0000256" key="10">
    <source>
        <dbReference type="ARBA" id="ARBA00034808"/>
    </source>
</evidence>
<feature type="region of interest" description="Disordered" evidence="13">
    <location>
        <begin position="1"/>
        <end position="26"/>
    </location>
</feature>
<keyword evidence="7" id="KW-0238">DNA-binding</keyword>
<dbReference type="GO" id="GO:0016787">
    <property type="term" value="F:hydrolase activity"/>
    <property type="evidence" value="ECO:0007669"/>
    <property type="project" value="UniProtKB-KW"/>
</dbReference>
<dbReference type="InterPro" id="IPR001650">
    <property type="entry name" value="Helicase_C-like"/>
</dbReference>
<dbReference type="Pfam" id="PF16124">
    <property type="entry name" value="RecQ_Zn_bind"/>
    <property type="match status" value="1"/>
</dbReference>
<dbReference type="Pfam" id="PF00271">
    <property type="entry name" value="Helicase_C"/>
    <property type="match status" value="1"/>
</dbReference>
<keyword evidence="5 16" id="KW-0347">Helicase</keyword>
<dbReference type="NCBIfam" id="TIGR00614">
    <property type="entry name" value="recQ_fam"/>
    <property type="match status" value="1"/>
</dbReference>
<dbReference type="SUPFAM" id="SSF52540">
    <property type="entry name" value="P-loop containing nucleoside triphosphate hydrolases"/>
    <property type="match status" value="1"/>
</dbReference>
<evidence type="ECO:0000259" key="15">
    <source>
        <dbReference type="PROSITE" id="PS51194"/>
    </source>
</evidence>
<evidence type="ECO:0000256" key="9">
    <source>
        <dbReference type="ARBA" id="ARBA00034617"/>
    </source>
</evidence>
<keyword evidence="3" id="KW-0547">Nucleotide-binding</keyword>
<dbReference type="Gene3D" id="1.10.10.10">
    <property type="entry name" value="Winged helix-like DNA-binding domain superfamily/Winged helix DNA-binding domain"/>
    <property type="match status" value="1"/>
</dbReference>
<comment type="catalytic activity">
    <reaction evidence="9">
        <text>Couples ATP hydrolysis with the unwinding of duplex DNA by translocating in the 3'-5' direction.</text>
        <dbReference type="EC" id="5.6.2.4"/>
    </reaction>
</comment>
<dbReference type="GO" id="GO:0003678">
    <property type="term" value="F:DNA helicase activity"/>
    <property type="evidence" value="ECO:0007669"/>
    <property type="project" value="UniProtKB-EC"/>
</dbReference>
<dbReference type="InterPro" id="IPR032284">
    <property type="entry name" value="RecQ_Zn-bd"/>
</dbReference>
<protein>
    <recommendedName>
        <fullName evidence="11">ATP-dependent DNA helicase RecQ</fullName>
        <ecNumber evidence="10">5.6.2.4</ecNumber>
    </recommendedName>
    <alternativeName>
        <fullName evidence="12">DNA 3'-5' helicase RecQ</fullName>
    </alternativeName>
</protein>
<dbReference type="EC" id="5.6.2.4" evidence="10"/>
<keyword evidence="8" id="KW-0413">Isomerase</keyword>
<dbReference type="SMART" id="SM00490">
    <property type="entry name" value="HELICc"/>
    <property type="match status" value="1"/>
</dbReference>
<reference evidence="16 17" key="1">
    <citation type="submission" date="2020-04" db="EMBL/GenBank/DDBJ databases">
        <title>Novel species.</title>
        <authorList>
            <person name="Teo W.F.A."/>
            <person name="Lipun K."/>
            <person name="Srisuk N."/>
            <person name="Duangmal K."/>
        </authorList>
    </citation>
    <scope>NUCLEOTIDE SEQUENCE [LARGE SCALE GENOMIC DNA]</scope>
    <source>
        <strain evidence="16 17">K13G38</strain>
    </source>
</reference>
<dbReference type="PROSITE" id="PS51192">
    <property type="entry name" value="HELICASE_ATP_BIND_1"/>
    <property type="match status" value="1"/>
</dbReference>
<evidence type="ECO:0000256" key="4">
    <source>
        <dbReference type="ARBA" id="ARBA00022801"/>
    </source>
</evidence>
<name>A0ABX1J4G6_9PSEU</name>
<dbReference type="Pfam" id="PF00270">
    <property type="entry name" value="DEAD"/>
    <property type="match status" value="1"/>
</dbReference>